<proteinExistence type="predicted"/>
<protein>
    <submittedName>
        <fullName evidence="1">Uncharacterized protein</fullName>
    </submittedName>
</protein>
<name>A0A2S4UNS0_9BASI</name>
<dbReference type="EMBL" id="PKSL01000217">
    <property type="protein sequence ID" value="POV98764.1"/>
    <property type="molecule type" value="Genomic_DNA"/>
</dbReference>
<keyword evidence="2" id="KW-1185">Reference proteome</keyword>
<dbReference type="AlphaFoldDB" id="A0A2S4UNS0"/>
<feature type="non-terminal residue" evidence="1">
    <location>
        <position position="283"/>
    </location>
</feature>
<dbReference type="Proteomes" id="UP000239156">
    <property type="component" value="Unassembled WGS sequence"/>
</dbReference>
<evidence type="ECO:0000313" key="1">
    <source>
        <dbReference type="EMBL" id="POV98764.1"/>
    </source>
</evidence>
<sequence>MKRTPRAFFPYTLSHFQLKATASAGMPMTVLLGRHCWIQATGPPLHCVSILCRKIFPYPTANQVPHNFSYSSRKHVPPPCIELPPSATGSQICVALCTFMLWLRPRLQPDDNAPARVFHFEVDYFNAPIVTSLSSDSALTFTNSTKHFLRSGVPLHFSVPRSRLPISTPALCSAARPSLLTSPPSDTCLPLSLLPSQLLPLLSRGTWFLHFEIMRDTLTVKPLTVLKQGLNLVIRRLIYARTTLNLRSQHTCINQFPVMAGFAVMDDEKYYSVPAIHISYSQH</sequence>
<dbReference type="VEuPathDB" id="FungiDB:PSTT_14216"/>
<dbReference type="VEuPathDB" id="FungiDB:PSHT_01998"/>
<reference evidence="1" key="1">
    <citation type="submission" date="2017-12" db="EMBL/GenBank/DDBJ databases">
        <title>Gene loss provides genomic basis for host adaptation in cereal stripe rust fungi.</title>
        <authorList>
            <person name="Xia C."/>
        </authorList>
    </citation>
    <scope>NUCLEOTIDE SEQUENCE [LARGE SCALE GENOMIC DNA]</scope>
    <source>
        <strain evidence="1">93-210</strain>
    </source>
</reference>
<gene>
    <name evidence="1" type="ORF">PSTT_14216</name>
</gene>
<accession>A0A2S4UNS0</accession>
<organism evidence="1 2">
    <name type="scientific">Puccinia striiformis</name>
    <dbReference type="NCBI Taxonomy" id="27350"/>
    <lineage>
        <taxon>Eukaryota</taxon>
        <taxon>Fungi</taxon>
        <taxon>Dikarya</taxon>
        <taxon>Basidiomycota</taxon>
        <taxon>Pucciniomycotina</taxon>
        <taxon>Pucciniomycetes</taxon>
        <taxon>Pucciniales</taxon>
        <taxon>Pucciniaceae</taxon>
        <taxon>Puccinia</taxon>
    </lineage>
</organism>
<comment type="caution">
    <text evidence="1">The sequence shown here is derived from an EMBL/GenBank/DDBJ whole genome shotgun (WGS) entry which is preliminary data.</text>
</comment>
<evidence type="ECO:0000313" key="2">
    <source>
        <dbReference type="Proteomes" id="UP000239156"/>
    </source>
</evidence>